<dbReference type="PANTHER" id="PTHR47926">
    <property type="entry name" value="PENTATRICOPEPTIDE REPEAT-CONTAINING PROTEIN"/>
    <property type="match status" value="1"/>
</dbReference>
<dbReference type="Proteomes" id="UP001188597">
    <property type="component" value="Unassembled WGS sequence"/>
</dbReference>
<dbReference type="Pfam" id="PF20431">
    <property type="entry name" value="E_motif"/>
    <property type="match status" value="1"/>
</dbReference>
<evidence type="ECO:0000313" key="4">
    <source>
        <dbReference type="Proteomes" id="UP001188597"/>
    </source>
</evidence>
<accession>A0AA88VGW5</accession>
<proteinExistence type="predicted"/>
<dbReference type="InterPro" id="IPR046848">
    <property type="entry name" value="E_motif"/>
</dbReference>
<dbReference type="Gene3D" id="1.25.40.10">
    <property type="entry name" value="Tetratricopeptide repeat domain"/>
    <property type="match status" value="2"/>
</dbReference>
<dbReference type="AlphaFoldDB" id="A0AA88VGW5"/>
<comment type="caution">
    <text evidence="3">The sequence shown here is derived from an EMBL/GenBank/DDBJ whole genome shotgun (WGS) entry which is preliminary data.</text>
</comment>
<evidence type="ECO:0000256" key="2">
    <source>
        <dbReference type="PROSITE-ProRule" id="PRU00708"/>
    </source>
</evidence>
<keyword evidence="4" id="KW-1185">Reference proteome</keyword>
<dbReference type="PANTHER" id="PTHR47926:SF481">
    <property type="entry name" value="TETRATRICOPEPTIDE-LIKE HELICAL DOMAIN SUPERFAMILY"/>
    <property type="match status" value="1"/>
</dbReference>
<dbReference type="GO" id="GO:0009451">
    <property type="term" value="P:RNA modification"/>
    <property type="evidence" value="ECO:0007669"/>
    <property type="project" value="InterPro"/>
</dbReference>
<feature type="repeat" description="PPR" evidence="2">
    <location>
        <begin position="197"/>
        <end position="231"/>
    </location>
</feature>
<evidence type="ECO:0008006" key="5">
    <source>
        <dbReference type="Google" id="ProtNLM"/>
    </source>
</evidence>
<evidence type="ECO:0000313" key="3">
    <source>
        <dbReference type="EMBL" id="KAK3007089.1"/>
    </source>
</evidence>
<sequence length="426" mass="46974">MMVHSLALKVGALAHLPTSTFLLTISSRAGDFSSSKALFGEIYAKDVVIWNAMITAAIDNQYLIDAISFFNEMVKEGNGSDSATLVIVISALSKMKTLTQCRALHGLSVKSGLLSGSFLCNALIDMHAKCGCTQNGFFLEALEAFNFMRRKSHITPDSIALMNVVSACGNLELGWEGKVLLHGLAFKTLVDKDTQKSVAAWNSMISAYGFHSNGLKAVEFFNEMIDSGSNPMKTTFINLLSACSHSGLVKEGLWCYEHMSDKYGVQPVTEHHVCIVDMLGRSGKLNEAYEFIKQIPSQPEAGLWGALLSACNYHGDIEMGREVANVLFSLEPENVAYYVLLCNMYIAAGRWSDAVGLRSIIQDKRLKEPAGWWYTANGIYKVKSGYKMKGTLHVGNDKDNRRMEIINKLITGKEELSPYRNELMAL</sequence>
<dbReference type="InterPro" id="IPR046960">
    <property type="entry name" value="PPR_At4g14850-like_plant"/>
</dbReference>
<reference evidence="3" key="1">
    <citation type="submission" date="2022-12" db="EMBL/GenBank/DDBJ databases">
        <title>Draft genome assemblies for two species of Escallonia (Escalloniales).</title>
        <authorList>
            <person name="Chanderbali A."/>
            <person name="Dervinis C."/>
            <person name="Anghel I."/>
            <person name="Soltis D."/>
            <person name="Soltis P."/>
            <person name="Zapata F."/>
        </authorList>
    </citation>
    <scope>NUCLEOTIDE SEQUENCE</scope>
    <source>
        <strain evidence="3">UCBG64.0493</strain>
        <tissue evidence="3">Leaf</tissue>
    </source>
</reference>
<name>A0AA88VGW5_9ASTE</name>
<evidence type="ECO:0000256" key="1">
    <source>
        <dbReference type="ARBA" id="ARBA00022737"/>
    </source>
</evidence>
<dbReference type="PROSITE" id="PS51375">
    <property type="entry name" value="PPR"/>
    <property type="match status" value="2"/>
</dbReference>
<organism evidence="3 4">
    <name type="scientific">Escallonia herrerae</name>
    <dbReference type="NCBI Taxonomy" id="1293975"/>
    <lineage>
        <taxon>Eukaryota</taxon>
        <taxon>Viridiplantae</taxon>
        <taxon>Streptophyta</taxon>
        <taxon>Embryophyta</taxon>
        <taxon>Tracheophyta</taxon>
        <taxon>Spermatophyta</taxon>
        <taxon>Magnoliopsida</taxon>
        <taxon>eudicotyledons</taxon>
        <taxon>Gunneridae</taxon>
        <taxon>Pentapetalae</taxon>
        <taxon>asterids</taxon>
        <taxon>campanulids</taxon>
        <taxon>Escalloniales</taxon>
        <taxon>Escalloniaceae</taxon>
        <taxon>Escallonia</taxon>
    </lineage>
</organism>
<dbReference type="InterPro" id="IPR011990">
    <property type="entry name" value="TPR-like_helical_dom_sf"/>
</dbReference>
<protein>
    <recommendedName>
        <fullName evidence="5">Pentatricopeptide repeat-containing protein</fullName>
    </recommendedName>
</protein>
<dbReference type="FunFam" id="1.25.40.10:FF:000975">
    <property type="entry name" value="Pentatricopeptide repeat-containing protein"/>
    <property type="match status" value="1"/>
</dbReference>
<feature type="repeat" description="PPR" evidence="2">
    <location>
        <begin position="46"/>
        <end position="80"/>
    </location>
</feature>
<dbReference type="NCBIfam" id="TIGR00756">
    <property type="entry name" value="PPR"/>
    <property type="match status" value="1"/>
</dbReference>
<dbReference type="GO" id="GO:0003723">
    <property type="term" value="F:RNA binding"/>
    <property type="evidence" value="ECO:0007669"/>
    <property type="project" value="InterPro"/>
</dbReference>
<dbReference type="Pfam" id="PF01535">
    <property type="entry name" value="PPR"/>
    <property type="match status" value="1"/>
</dbReference>
<dbReference type="Pfam" id="PF13041">
    <property type="entry name" value="PPR_2"/>
    <property type="match status" value="2"/>
</dbReference>
<dbReference type="InterPro" id="IPR002885">
    <property type="entry name" value="PPR_rpt"/>
</dbReference>
<dbReference type="EMBL" id="JAVXUP010001908">
    <property type="protein sequence ID" value="KAK3007089.1"/>
    <property type="molecule type" value="Genomic_DNA"/>
</dbReference>
<keyword evidence="1" id="KW-0677">Repeat</keyword>
<gene>
    <name evidence="3" type="ORF">RJ639_016140</name>
</gene>